<sequence length="225" mass="23618">MMGGMTEDPGGAGPAVRAQLLATEHWSLLATRSQTWSEVMGRITAQFTFASASLVVLALTLQVVGVNNSFRILAVWLGTSVLITGTLTALRVRNASQQDLMFVAGMNRLRAAYLEIDPGIKDYLVTGWTDDPAGILRTYDMDVKRSGLSHFLASAFVFAGAVNIIIAAGLGAVLANTAGTGGLGTVLVGAATALLYATLVFLPAHHGYRAALTLLASHPTDNETD</sequence>
<keyword evidence="3" id="KW-1185">Reference proteome</keyword>
<name>A0A4V2S528_9ACTN</name>
<protein>
    <submittedName>
        <fullName evidence="2">Uncharacterized protein</fullName>
    </submittedName>
</protein>
<gene>
    <name evidence="2" type="ORF">EV646_102584</name>
</gene>
<organism evidence="2 3">
    <name type="scientific">Kribbella antiqua</name>
    <dbReference type="NCBI Taxonomy" id="2512217"/>
    <lineage>
        <taxon>Bacteria</taxon>
        <taxon>Bacillati</taxon>
        <taxon>Actinomycetota</taxon>
        <taxon>Actinomycetes</taxon>
        <taxon>Propionibacteriales</taxon>
        <taxon>Kribbellaceae</taxon>
        <taxon>Kribbella</taxon>
    </lineage>
</organism>
<reference evidence="2 3" key="1">
    <citation type="journal article" date="2015" name="Stand. Genomic Sci.">
        <title>Genomic Encyclopedia of Bacterial and Archaeal Type Strains, Phase III: the genomes of soil and plant-associated and newly described type strains.</title>
        <authorList>
            <person name="Whitman W.B."/>
            <person name="Woyke T."/>
            <person name="Klenk H.P."/>
            <person name="Zhou Y."/>
            <person name="Lilburn T.G."/>
            <person name="Beck B.J."/>
            <person name="De Vos P."/>
            <person name="Vandamme P."/>
            <person name="Eisen J.A."/>
            <person name="Garrity G."/>
            <person name="Hugenholtz P."/>
            <person name="Kyrpides N.C."/>
        </authorList>
    </citation>
    <scope>NUCLEOTIDE SEQUENCE [LARGE SCALE GENOMIC DNA]</scope>
    <source>
        <strain evidence="2 3">VKM Ac-2541</strain>
    </source>
</reference>
<feature type="transmembrane region" description="Helical" evidence="1">
    <location>
        <begin position="151"/>
        <end position="175"/>
    </location>
</feature>
<accession>A0A4V2S528</accession>
<evidence type="ECO:0000256" key="1">
    <source>
        <dbReference type="SAM" id="Phobius"/>
    </source>
</evidence>
<dbReference type="Proteomes" id="UP000295573">
    <property type="component" value="Unassembled WGS sequence"/>
</dbReference>
<evidence type="ECO:0000313" key="3">
    <source>
        <dbReference type="Proteomes" id="UP000295573"/>
    </source>
</evidence>
<evidence type="ECO:0000313" key="2">
    <source>
        <dbReference type="EMBL" id="TCO50510.1"/>
    </source>
</evidence>
<feature type="transmembrane region" description="Helical" evidence="1">
    <location>
        <begin position="70"/>
        <end position="92"/>
    </location>
</feature>
<dbReference type="AlphaFoldDB" id="A0A4V2S528"/>
<proteinExistence type="predicted"/>
<keyword evidence="1" id="KW-1133">Transmembrane helix</keyword>
<keyword evidence="1" id="KW-0472">Membrane</keyword>
<feature type="transmembrane region" description="Helical" evidence="1">
    <location>
        <begin position="43"/>
        <end position="64"/>
    </location>
</feature>
<feature type="transmembrane region" description="Helical" evidence="1">
    <location>
        <begin position="181"/>
        <end position="202"/>
    </location>
</feature>
<comment type="caution">
    <text evidence="2">The sequence shown here is derived from an EMBL/GenBank/DDBJ whole genome shotgun (WGS) entry which is preliminary data.</text>
</comment>
<dbReference type="EMBL" id="SLWR01000002">
    <property type="protein sequence ID" value="TCO50510.1"/>
    <property type="molecule type" value="Genomic_DNA"/>
</dbReference>
<keyword evidence="1" id="KW-0812">Transmembrane</keyword>